<proteinExistence type="predicted"/>
<gene>
    <name evidence="1" type="ORF">A2968_00645</name>
</gene>
<dbReference type="Proteomes" id="UP000176228">
    <property type="component" value="Unassembled WGS sequence"/>
</dbReference>
<dbReference type="STRING" id="1798391.A2968_00645"/>
<protein>
    <submittedName>
        <fullName evidence="1">Uncharacterized protein</fullName>
    </submittedName>
</protein>
<evidence type="ECO:0000313" key="1">
    <source>
        <dbReference type="EMBL" id="OGG35454.1"/>
    </source>
</evidence>
<organism evidence="1 2">
    <name type="scientific">Candidatus Gottesmanbacteria bacterium RIFCSPLOWO2_01_FULL_42_22</name>
    <dbReference type="NCBI Taxonomy" id="1798391"/>
    <lineage>
        <taxon>Bacteria</taxon>
        <taxon>Candidatus Gottesmaniibacteriota</taxon>
    </lineage>
</organism>
<dbReference type="EMBL" id="MFJU01000026">
    <property type="protein sequence ID" value="OGG35454.1"/>
    <property type="molecule type" value="Genomic_DNA"/>
</dbReference>
<accession>A0A1F6BEU5</accession>
<dbReference type="InterPro" id="IPR002495">
    <property type="entry name" value="Glyco_trans_8"/>
</dbReference>
<dbReference type="Pfam" id="PF01501">
    <property type="entry name" value="Glyco_transf_8"/>
    <property type="match status" value="1"/>
</dbReference>
<dbReference type="Gene3D" id="3.90.550.10">
    <property type="entry name" value="Spore Coat Polysaccharide Biosynthesis Protein SpsA, Chain A"/>
    <property type="match status" value="1"/>
</dbReference>
<dbReference type="GO" id="GO:0016757">
    <property type="term" value="F:glycosyltransferase activity"/>
    <property type="evidence" value="ECO:0007669"/>
    <property type="project" value="InterPro"/>
</dbReference>
<sequence length="283" mass="33270">MKKYLIVTATDRKNGDFLIKHWLASLKKNVSLDQTDVLVLNYGLSLKQSAELQKADVFILKGSRGHPVVMRFIDTGKFLAKNRYQQILSIDSGDVLFQGDIHPLFNMDRTNYRIVKHDINPLYFEYYINKNFPKNIRKKLWSVLKDKPLYNAGVLFASRSKFILLCRMMAKMIKDKRLYGSDQVIVNYILHQDKVKLLDDRYNFIPHTDMKAFFLKNGKFLKNNGEFIQIFHNAGKTDFMRPIKNFGLNSREMKLDPKSFYIKKVFYSTVWAIKHLSDFINES</sequence>
<dbReference type="InterPro" id="IPR029044">
    <property type="entry name" value="Nucleotide-diphossugar_trans"/>
</dbReference>
<comment type="caution">
    <text evidence="1">The sequence shown here is derived from an EMBL/GenBank/DDBJ whole genome shotgun (WGS) entry which is preliminary data.</text>
</comment>
<name>A0A1F6BEU5_9BACT</name>
<evidence type="ECO:0000313" key="2">
    <source>
        <dbReference type="Proteomes" id="UP000176228"/>
    </source>
</evidence>
<dbReference type="AlphaFoldDB" id="A0A1F6BEU5"/>
<dbReference type="SUPFAM" id="SSF53448">
    <property type="entry name" value="Nucleotide-diphospho-sugar transferases"/>
    <property type="match status" value="1"/>
</dbReference>
<reference evidence="1 2" key="1">
    <citation type="journal article" date="2016" name="Nat. Commun.">
        <title>Thousands of microbial genomes shed light on interconnected biogeochemical processes in an aquifer system.</title>
        <authorList>
            <person name="Anantharaman K."/>
            <person name="Brown C.T."/>
            <person name="Hug L.A."/>
            <person name="Sharon I."/>
            <person name="Castelle C.J."/>
            <person name="Probst A.J."/>
            <person name="Thomas B.C."/>
            <person name="Singh A."/>
            <person name="Wilkins M.J."/>
            <person name="Karaoz U."/>
            <person name="Brodie E.L."/>
            <person name="Williams K.H."/>
            <person name="Hubbard S.S."/>
            <person name="Banfield J.F."/>
        </authorList>
    </citation>
    <scope>NUCLEOTIDE SEQUENCE [LARGE SCALE GENOMIC DNA]</scope>
</reference>